<name>A0A9J5XG91_SOLCO</name>
<keyword evidence="2" id="KW-1185">Reference proteome</keyword>
<proteinExistence type="predicted"/>
<accession>A0A9J5XG91</accession>
<evidence type="ECO:0000313" key="1">
    <source>
        <dbReference type="EMBL" id="KAG5585920.1"/>
    </source>
</evidence>
<dbReference type="EMBL" id="JACXVP010000009">
    <property type="protein sequence ID" value="KAG5585920.1"/>
    <property type="molecule type" value="Genomic_DNA"/>
</dbReference>
<reference evidence="1 2" key="1">
    <citation type="submission" date="2020-09" db="EMBL/GenBank/DDBJ databases">
        <title>De no assembly of potato wild relative species, Solanum commersonii.</title>
        <authorList>
            <person name="Cho K."/>
        </authorList>
    </citation>
    <scope>NUCLEOTIDE SEQUENCE [LARGE SCALE GENOMIC DNA]</scope>
    <source>
        <strain evidence="1">LZ3.2</strain>
        <tissue evidence="1">Leaf</tissue>
    </source>
</reference>
<evidence type="ECO:0000313" key="2">
    <source>
        <dbReference type="Proteomes" id="UP000824120"/>
    </source>
</evidence>
<dbReference type="AlphaFoldDB" id="A0A9J5XG91"/>
<organism evidence="1 2">
    <name type="scientific">Solanum commersonii</name>
    <name type="common">Commerson's wild potato</name>
    <name type="synonym">Commerson's nightshade</name>
    <dbReference type="NCBI Taxonomy" id="4109"/>
    <lineage>
        <taxon>Eukaryota</taxon>
        <taxon>Viridiplantae</taxon>
        <taxon>Streptophyta</taxon>
        <taxon>Embryophyta</taxon>
        <taxon>Tracheophyta</taxon>
        <taxon>Spermatophyta</taxon>
        <taxon>Magnoliopsida</taxon>
        <taxon>eudicotyledons</taxon>
        <taxon>Gunneridae</taxon>
        <taxon>Pentapetalae</taxon>
        <taxon>asterids</taxon>
        <taxon>lamiids</taxon>
        <taxon>Solanales</taxon>
        <taxon>Solanaceae</taxon>
        <taxon>Solanoideae</taxon>
        <taxon>Solaneae</taxon>
        <taxon>Solanum</taxon>
    </lineage>
</organism>
<dbReference type="Proteomes" id="UP000824120">
    <property type="component" value="Chromosome 9"/>
</dbReference>
<protein>
    <submittedName>
        <fullName evidence="1">Uncharacterized protein</fullName>
    </submittedName>
</protein>
<sequence>MKIAFGELKVPISESLPMSAIPMPIKLGEVSDHLARGRVDRRAVLMSPNGCELDSYIWPKGLEFRTLHFPSLLKFTNAHQFSIFTILAFHKYFGC</sequence>
<comment type="caution">
    <text evidence="1">The sequence shown here is derived from an EMBL/GenBank/DDBJ whole genome shotgun (WGS) entry which is preliminary data.</text>
</comment>
<gene>
    <name evidence="1" type="ORF">H5410_046354</name>
</gene>